<dbReference type="Proteomes" id="UP000199341">
    <property type="component" value="Unassembled WGS sequence"/>
</dbReference>
<dbReference type="AlphaFoldDB" id="A0A1G9UV45"/>
<keyword evidence="3" id="KW-1185">Reference proteome</keyword>
<feature type="compositionally biased region" description="Polar residues" evidence="1">
    <location>
        <begin position="184"/>
        <end position="206"/>
    </location>
</feature>
<feature type="region of interest" description="Disordered" evidence="1">
    <location>
        <begin position="144"/>
        <end position="279"/>
    </location>
</feature>
<accession>A0A1G9UV45</accession>
<feature type="compositionally biased region" description="Low complexity" evidence="1">
    <location>
        <begin position="149"/>
        <end position="162"/>
    </location>
</feature>
<protein>
    <submittedName>
        <fullName evidence="2">Uncharacterized protein</fullName>
    </submittedName>
</protein>
<evidence type="ECO:0000256" key="1">
    <source>
        <dbReference type="SAM" id="MobiDB-lite"/>
    </source>
</evidence>
<dbReference type="STRING" id="310781.SAMN05216259_1017"/>
<gene>
    <name evidence="2" type="ORF">SAMN05216259_1017</name>
</gene>
<dbReference type="EMBL" id="FNIE01000001">
    <property type="protein sequence ID" value="SDM63778.1"/>
    <property type="molecule type" value="Genomic_DNA"/>
</dbReference>
<sequence>MEVSATFVADAEPFELVQPGECALYHPAGLAQPGAMGDAASGDHRLDATRPQRPSVLVEVVAAVAIQVPRLATRPSSQPPDRRDRVEQRQQLGDVVSVAAGERDGERGSVPVDYQVVFGARTGTVDRRGADVIPPLRARTCEPSTAQCSRSSRSAWRSSVSRTACRRGQTPASVQSRKRRQAVTPEQPTISAGTSRQATPVRSTYITPVRAARSGARSRPGWRRRSGEGGRSGATRSHRSSGTRSARTRTPCRPRSLGARPAAQLILKRSVRTAGRRGA</sequence>
<feature type="compositionally biased region" description="Basic residues" evidence="1">
    <location>
        <begin position="236"/>
        <end position="252"/>
    </location>
</feature>
<feature type="compositionally biased region" description="Basic residues" evidence="1">
    <location>
        <begin position="269"/>
        <end position="279"/>
    </location>
</feature>
<evidence type="ECO:0000313" key="3">
    <source>
        <dbReference type="Proteomes" id="UP000199341"/>
    </source>
</evidence>
<name>A0A1G9UV45_9ACTN</name>
<organism evidence="2 3">
    <name type="scientific">Actinacidiphila guanduensis</name>
    <dbReference type="NCBI Taxonomy" id="310781"/>
    <lineage>
        <taxon>Bacteria</taxon>
        <taxon>Bacillati</taxon>
        <taxon>Actinomycetota</taxon>
        <taxon>Actinomycetes</taxon>
        <taxon>Kitasatosporales</taxon>
        <taxon>Streptomycetaceae</taxon>
        <taxon>Actinacidiphila</taxon>
    </lineage>
</organism>
<feature type="compositionally biased region" description="Low complexity" evidence="1">
    <location>
        <begin position="210"/>
        <end position="219"/>
    </location>
</feature>
<proteinExistence type="predicted"/>
<evidence type="ECO:0000313" key="2">
    <source>
        <dbReference type="EMBL" id="SDM63778.1"/>
    </source>
</evidence>
<reference evidence="2 3" key="1">
    <citation type="submission" date="2016-10" db="EMBL/GenBank/DDBJ databases">
        <authorList>
            <person name="de Groot N.N."/>
        </authorList>
    </citation>
    <scope>NUCLEOTIDE SEQUENCE [LARGE SCALE GENOMIC DNA]</scope>
    <source>
        <strain evidence="2 3">CGMCC 4.2022</strain>
    </source>
</reference>
<feature type="region of interest" description="Disordered" evidence="1">
    <location>
        <begin position="71"/>
        <end position="93"/>
    </location>
</feature>